<accession>A0ABY2KHC5</accession>
<dbReference type="Proteomes" id="UP000297741">
    <property type="component" value="Unassembled WGS sequence"/>
</dbReference>
<keyword evidence="2" id="KW-1185">Reference proteome</keyword>
<evidence type="ECO:0000313" key="1">
    <source>
        <dbReference type="EMBL" id="TGD41680.1"/>
    </source>
</evidence>
<sequence length="80" mass="8423">MADLATAGEFATVQDLLSAYQRLGTDILRVVEQDEGPDVGLQIVMCGINGDGSLPNDIGALQPELQDAVLRLLGSDRPSV</sequence>
<dbReference type="EMBL" id="RPEM01000016">
    <property type="protein sequence ID" value="TGD41680.1"/>
    <property type="molecule type" value="Genomic_DNA"/>
</dbReference>
<organism evidence="1 2">
    <name type="scientific">Pseudotabrizicola sediminis</name>
    <dbReference type="NCBI Taxonomy" id="2486418"/>
    <lineage>
        <taxon>Bacteria</taxon>
        <taxon>Pseudomonadati</taxon>
        <taxon>Pseudomonadota</taxon>
        <taxon>Alphaproteobacteria</taxon>
        <taxon>Rhodobacterales</taxon>
        <taxon>Paracoccaceae</taxon>
        <taxon>Pseudotabrizicola</taxon>
    </lineage>
</organism>
<comment type="caution">
    <text evidence="1">The sequence shown here is derived from an EMBL/GenBank/DDBJ whole genome shotgun (WGS) entry which is preliminary data.</text>
</comment>
<gene>
    <name evidence="1" type="ORF">EEB11_17385</name>
</gene>
<name>A0ABY2KHC5_9RHOB</name>
<evidence type="ECO:0000313" key="2">
    <source>
        <dbReference type="Proteomes" id="UP000297741"/>
    </source>
</evidence>
<reference evidence="1 2" key="1">
    <citation type="submission" date="2018-11" db="EMBL/GenBank/DDBJ databases">
        <title>Tabrizicola sp. isolated from sediment of alpine lake.</title>
        <authorList>
            <person name="Liu Z."/>
        </authorList>
    </citation>
    <scope>NUCLEOTIDE SEQUENCE [LARGE SCALE GENOMIC DNA]</scope>
    <source>
        <strain evidence="1 2">DRYC-M-16</strain>
    </source>
</reference>
<proteinExistence type="predicted"/>
<protein>
    <submittedName>
        <fullName evidence="1">Uncharacterized protein</fullName>
    </submittedName>
</protein>